<keyword evidence="6 8" id="KW-1133">Transmembrane helix</keyword>
<evidence type="ECO:0000259" key="9">
    <source>
        <dbReference type="PROSITE" id="PS50850"/>
    </source>
</evidence>
<dbReference type="InterPro" id="IPR020846">
    <property type="entry name" value="MFS_dom"/>
</dbReference>
<feature type="domain" description="Major facilitator superfamily (MFS) profile" evidence="9">
    <location>
        <begin position="18"/>
        <end position="409"/>
    </location>
</feature>
<reference evidence="10 11" key="1">
    <citation type="submission" date="2021-03" db="EMBL/GenBank/DDBJ databases">
        <title>Human Oral Microbial Genomes.</title>
        <authorList>
            <person name="Johnston C.D."/>
            <person name="Chen T."/>
            <person name="Dewhirst F.E."/>
        </authorList>
    </citation>
    <scope>NUCLEOTIDE SEQUENCE [LARGE SCALE GENOMIC DNA]</scope>
    <source>
        <strain evidence="10 11">DSMZ 100122</strain>
    </source>
</reference>
<feature type="transmembrane region" description="Helical" evidence="8">
    <location>
        <begin position="221"/>
        <end position="246"/>
    </location>
</feature>
<feature type="transmembrane region" description="Helical" evidence="8">
    <location>
        <begin position="142"/>
        <end position="164"/>
    </location>
</feature>
<evidence type="ECO:0000256" key="4">
    <source>
        <dbReference type="ARBA" id="ARBA00022475"/>
    </source>
</evidence>
<feature type="transmembrane region" description="Helical" evidence="8">
    <location>
        <begin position="52"/>
        <end position="72"/>
    </location>
</feature>
<evidence type="ECO:0000313" key="11">
    <source>
        <dbReference type="Proteomes" id="UP000678513"/>
    </source>
</evidence>
<accession>A0ABX7Y7W1</accession>
<evidence type="ECO:0000256" key="6">
    <source>
        <dbReference type="ARBA" id="ARBA00022989"/>
    </source>
</evidence>
<evidence type="ECO:0000256" key="1">
    <source>
        <dbReference type="ARBA" id="ARBA00004651"/>
    </source>
</evidence>
<dbReference type="InterPro" id="IPR036259">
    <property type="entry name" value="MFS_trans_sf"/>
</dbReference>
<feature type="transmembrane region" description="Helical" evidence="8">
    <location>
        <begin position="12"/>
        <end position="32"/>
    </location>
</feature>
<dbReference type="InterPro" id="IPR011701">
    <property type="entry name" value="MFS"/>
</dbReference>
<keyword evidence="4" id="KW-1003">Cell membrane</keyword>
<feature type="transmembrane region" description="Helical" evidence="8">
    <location>
        <begin position="323"/>
        <end position="347"/>
    </location>
</feature>
<gene>
    <name evidence="10" type="ORF">J5A65_03530</name>
</gene>
<dbReference type="CDD" id="cd17320">
    <property type="entry name" value="MFS_MdfA_MDR_like"/>
    <property type="match status" value="1"/>
</dbReference>
<feature type="transmembrane region" description="Helical" evidence="8">
    <location>
        <begin position="84"/>
        <end position="106"/>
    </location>
</feature>
<evidence type="ECO:0000256" key="2">
    <source>
        <dbReference type="ARBA" id="ARBA00006236"/>
    </source>
</evidence>
<dbReference type="PANTHER" id="PTHR23502:SF132">
    <property type="entry name" value="POLYAMINE TRANSPORTER 2-RELATED"/>
    <property type="match status" value="1"/>
</dbReference>
<feature type="transmembrane region" description="Helical" evidence="8">
    <location>
        <begin position="112"/>
        <end position="130"/>
    </location>
</feature>
<dbReference type="NCBIfam" id="TIGR00710">
    <property type="entry name" value="efflux_Bcr_CflA"/>
    <property type="match status" value="1"/>
</dbReference>
<feature type="transmembrane region" description="Helical" evidence="8">
    <location>
        <begin position="258"/>
        <end position="279"/>
    </location>
</feature>
<dbReference type="Pfam" id="PF07690">
    <property type="entry name" value="MFS_1"/>
    <property type="match status" value="1"/>
</dbReference>
<dbReference type="SUPFAM" id="SSF103473">
    <property type="entry name" value="MFS general substrate transporter"/>
    <property type="match status" value="1"/>
</dbReference>
<dbReference type="Proteomes" id="UP000678513">
    <property type="component" value="Chromosome"/>
</dbReference>
<evidence type="ECO:0000256" key="5">
    <source>
        <dbReference type="ARBA" id="ARBA00022692"/>
    </source>
</evidence>
<comment type="subcellular location">
    <subcellularLocation>
        <location evidence="1">Cell membrane</location>
        <topology evidence="1">Multi-pass membrane protein</topology>
    </subcellularLocation>
</comment>
<organism evidence="10 11">
    <name type="scientific">Arachnia rubra</name>
    <dbReference type="NCBI Taxonomy" id="1547448"/>
    <lineage>
        <taxon>Bacteria</taxon>
        <taxon>Bacillati</taxon>
        <taxon>Actinomycetota</taxon>
        <taxon>Actinomycetes</taxon>
        <taxon>Propionibacteriales</taxon>
        <taxon>Propionibacteriaceae</taxon>
        <taxon>Arachnia</taxon>
    </lineage>
</organism>
<protein>
    <submittedName>
        <fullName evidence="10">Multidrug effflux MFS transporter</fullName>
    </submittedName>
</protein>
<feature type="transmembrane region" description="Helical" evidence="8">
    <location>
        <begin position="170"/>
        <end position="192"/>
    </location>
</feature>
<dbReference type="EMBL" id="CP072384">
    <property type="protein sequence ID" value="QUC08818.1"/>
    <property type="molecule type" value="Genomic_DNA"/>
</dbReference>
<dbReference type="PROSITE" id="PS00216">
    <property type="entry name" value="SUGAR_TRANSPORT_1"/>
    <property type="match status" value="1"/>
</dbReference>
<sequence length="413" mass="41835">MSDSAGETSLRSVFPVTLLVALAALAAVGPLATDTYLPAFAQMATDLKASASGIQLTMTTFLVGIAAGQLLIGMLSDRFGRRPLLVWGTLLALAAGIGTVVAPGLVTLLAARFLQGLGGAAGMVLGRAVISDRARGATATQALSVVMAIQGVAPVVAPILGGVLMDFIGWRGIMAVVAGFTLVMLLMVLAWVPESLPSQDRSSGGLKELARGTRELMRDGIFVRLVSVNALVFALLMCFLSAAPFILKNVLGMATGPYTLVFGACGLTVTVSVGIAGSLVRRVPPARQVRIGLTAQLVVDLVFAGVCLAWLGSPTRSTPLLVAVIALALAHVACLGLCFGNLPALALERTGHRAGTGSALLGFIQFAAGGLASPLVGLSGEESGAAFGVVIVIVAVAANAVALLGLQDRGSSS</sequence>
<dbReference type="InterPro" id="IPR005829">
    <property type="entry name" value="Sugar_transporter_CS"/>
</dbReference>
<dbReference type="Gene3D" id="1.20.1720.10">
    <property type="entry name" value="Multidrug resistance protein D"/>
    <property type="match status" value="1"/>
</dbReference>
<evidence type="ECO:0000313" key="10">
    <source>
        <dbReference type="EMBL" id="QUC08818.1"/>
    </source>
</evidence>
<dbReference type="RefSeq" id="WP_212325383.1">
    <property type="nucleotide sequence ID" value="NZ_AP024463.1"/>
</dbReference>
<evidence type="ECO:0000256" key="7">
    <source>
        <dbReference type="ARBA" id="ARBA00023136"/>
    </source>
</evidence>
<keyword evidence="3" id="KW-0813">Transport</keyword>
<keyword evidence="11" id="KW-1185">Reference proteome</keyword>
<feature type="transmembrane region" description="Helical" evidence="8">
    <location>
        <begin position="359"/>
        <end position="379"/>
    </location>
</feature>
<comment type="similarity">
    <text evidence="2">Belongs to the major facilitator superfamily. Bcr/CmlA family.</text>
</comment>
<dbReference type="PANTHER" id="PTHR23502">
    <property type="entry name" value="MAJOR FACILITATOR SUPERFAMILY"/>
    <property type="match status" value="1"/>
</dbReference>
<keyword evidence="7 8" id="KW-0472">Membrane</keyword>
<name>A0ABX7Y7W1_9ACTN</name>
<evidence type="ECO:0000256" key="3">
    <source>
        <dbReference type="ARBA" id="ARBA00022448"/>
    </source>
</evidence>
<keyword evidence="5 8" id="KW-0812">Transmembrane</keyword>
<feature type="transmembrane region" description="Helical" evidence="8">
    <location>
        <begin position="291"/>
        <end position="311"/>
    </location>
</feature>
<evidence type="ECO:0000256" key="8">
    <source>
        <dbReference type="SAM" id="Phobius"/>
    </source>
</evidence>
<dbReference type="PROSITE" id="PS50850">
    <property type="entry name" value="MFS"/>
    <property type="match status" value="1"/>
</dbReference>
<feature type="transmembrane region" description="Helical" evidence="8">
    <location>
        <begin position="385"/>
        <end position="406"/>
    </location>
</feature>
<proteinExistence type="inferred from homology"/>
<dbReference type="InterPro" id="IPR004812">
    <property type="entry name" value="Efflux_drug-R_Bcr/CmlA"/>
</dbReference>